<protein>
    <submittedName>
        <fullName evidence="1">Uncharacterized protein</fullName>
    </submittedName>
</protein>
<reference evidence="1" key="1">
    <citation type="submission" date="2010-03" db="EMBL/GenBank/DDBJ databases">
        <title>Annotation of Blastomyces dermatitidis strain ATCC 18188.</title>
        <authorList>
            <consortium name="The Broad Institute Genome Sequencing Platform"/>
            <consortium name="Broad Institute Genome Sequencing Center for Infectious Disease."/>
            <person name="Cuomo C."/>
            <person name="Klein B."/>
            <person name="Sullivan T."/>
            <person name="Heitman J."/>
            <person name="Young S."/>
            <person name="Zeng Q."/>
            <person name="Gargeya S."/>
            <person name="Alvarado L."/>
            <person name="Berlin A.M."/>
            <person name="Chapman S.B."/>
            <person name="Chen Z."/>
            <person name="Freedman E."/>
            <person name="Gellesch M."/>
            <person name="Goldberg J."/>
            <person name="Griggs A."/>
            <person name="Gujja S."/>
            <person name="Heilman E."/>
            <person name="Heiman D."/>
            <person name="Howarth C."/>
            <person name="Mehta T."/>
            <person name="Neiman D."/>
            <person name="Pearson M."/>
            <person name="Roberts A."/>
            <person name="Saif S."/>
            <person name="Shea T."/>
            <person name="Shenoy N."/>
            <person name="Sisk P."/>
            <person name="Stolte C."/>
            <person name="Sykes S."/>
            <person name="White J."/>
            <person name="Yandava C."/>
            <person name="Haas B."/>
            <person name="Nusbaum C."/>
            <person name="Birren B."/>
        </authorList>
    </citation>
    <scope>NUCLEOTIDE SEQUENCE</scope>
    <source>
        <strain evidence="1">ATCC 18188</strain>
    </source>
</reference>
<dbReference type="Proteomes" id="UP000007802">
    <property type="component" value="Unassembled WGS sequence"/>
</dbReference>
<name>A0A0J9HD15_AJEDA</name>
<evidence type="ECO:0000313" key="1">
    <source>
        <dbReference type="EMBL" id="KMW66949.1"/>
    </source>
</evidence>
<sequence>MYIYMRVRTNGVLGLCTYIHVHTCPSTEALLLAAILSRPWIVALLPLGKGGWGNRRTDTGNLLFIISLFVRDSAGVELTNSKGGGIFPFNLVFIHVFSSLT</sequence>
<dbReference type="AlphaFoldDB" id="A0A0J9HD15"/>
<dbReference type="EMBL" id="GG749413">
    <property type="protein sequence ID" value="KMW66949.1"/>
    <property type="molecule type" value="Genomic_DNA"/>
</dbReference>
<accession>A0A0J9HD15</accession>
<proteinExistence type="predicted"/>
<gene>
    <name evidence="1" type="ORF">BDDG_11808</name>
</gene>
<organism evidence="1">
    <name type="scientific">Ajellomyces dermatitidis (strain ATCC 18188 / CBS 674.68)</name>
    <name type="common">Blastomyces dermatitidis</name>
    <dbReference type="NCBI Taxonomy" id="653446"/>
    <lineage>
        <taxon>Eukaryota</taxon>
        <taxon>Fungi</taxon>
        <taxon>Dikarya</taxon>
        <taxon>Ascomycota</taxon>
        <taxon>Pezizomycotina</taxon>
        <taxon>Eurotiomycetes</taxon>
        <taxon>Eurotiomycetidae</taxon>
        <taxon>Onygenales</taxon>
        <taxon>Ajellomycetaceae</taxon>
        <taxon>Blastomyces</taxon>
    </lineage>
</organism>